<keyword evidence="4 5" id="KW-0833">Ubl conjugation pathway</keyword>
<dbReference type="FunFam" id="3.30.2410.10:FF:000003">
    <property type="entry name" value="probable E3 ubiquitin-protein ligase HERC4 isoform X1"/>
    <property type="match status" value="1"/>
</dbReference>
<keyword evidence="6" id="KW-1133">Transmembrane helix</keyword>
<sequence>MFSYDAETRYTWFKGESLEPERQFELVGMIVGLALYNGVILGINFAPIVYKKLVGEQVGLEDVKIAFPGLGKGLEMLLDWKEEDGDVEDVFCRSFDIEYEVWGKVRTIPLVHGGSNIPVTNANRKEYVDLYINHYVNESVKRQFGAFRRGFHRVCGGPALKMCRAEELEMMICGTNELDFKDLEAGAKYDDGYDANHEVIKNFWSVAHSMSHEHKKELLMFVTASDRVPLKGLGNLVFVIQRNGPDTERLPTALTCFGRLLLPEYSTKEKLENRLITAIENAKGFGLV</sequence>
<proteinExistence type="predicted"/>
<dbReference type="Gene3D" id="3.30.2410.10">
    <property type="entry name" value="Hect, E3 ligase catalytic domain"/>
    <property type="match status" value="1"/>
</dbReference>
<dbReference type="Gene3D" id="3.30.2160.10">
    <property type="entry name" value="Hect, E3 ligase catalytic domain"/>
    <property type="match status" value="1"/>
</dbReference>
<evidence type="ECO:0000256" key="4">
    <source>
        <dbReference type="ARBA" id="ARBA00022786"/>
    </source>
</evidence>
<dbReference type="EMBL" id="MCGO01000015">
    <property type="protein sequence ID" value="ORY47034.1"/>
    <property type="molecule type" value="Genomic_DNA"/>
</dbReference>
<evidence type="ECO:0000256" key="3">
    <source>
        <dbReference type="ARBA" id="ARBA00022679"/>
    </source>
</evidence>
<evidence type="ECO:0000256" key="1">
    <source>
        <dbReference type="ARBA" id="ARBA00000885"/>
    </source>
</evidence>
<dbReference type="Gene3D" id="3.90.1750.10">
    <property type="entry name" value="Hect, E3 ligase catalytic domains"/>
    <property type="match status" value="1"/>
</dbReference>
<dbReference type="GO" id="GO:0061630">
    <property type="term" value="F:ubiquitin protein ligase activity"/>
    <property type="evidence" value="ECO:0007669"/>
    <property type="project" value="UniProtKB-EC"/>
</dbReference>
<keyword evidence="6" id="KW-0812">Transmembrane</keyword>
<dbReference type="PROSITE" id="PS50237">
    <property type="entry name" value="HECT"/>
    <property type="match status" value="1"/>
</dbReference>
<dbReference type="Proteomes" id="UP000193642">
    <property type="component" value="Unassembled WGS sequence"/>
</dbReference>
<accession>A0A1Y2CJL6</accession>
<dbReference type="InterPro" id="IPR000569">
    <property type="entry name" value="HECT_dom"/>
</dbReference>
<dbReference type="PANTHER" id="PTHR45700:SF8">
    <property type="entry name" value="HECT-TYPE E3 UBIQUITIN TRANSFERASE"/>
    <property type="match status" value="1"/>
</dbReference>
<dbReference type="InterPro" id="IPR044611">
    <property type="entry name" value="E3A/B/C-like"/>
</dbReference>
<reference evidence="8 9" key="1">
    <citation type="submission" date="2016-07" db="EMBL/GenBank/DDBJ databases">
        <title>Pervasive Adenine N6-methylation of Active Genes in Fungi.</title>
        <authorList>
            <consortium name="DOE Joint Genome Institute"/>
            <person name="Mondo S.J."/>
            <person name="Dannebaum R.O."/>
            <person name="Kuo R.C."/>
            <person name="Labutti K."/>
            <person name="Haridas S."/>
            <person name="Kuo A."/>
            <person name="Salamov A."/>
            <person name="Ahrendt S.R."/>
            <person name="Lipzen A."/>
            <person name="Sullivan W."/>
            <person name="Andreopoulos W.B."/>
            <person name="Clum A."/>
            <person name="Lindquist E."/>
            <person name="Daum C."/>
            <person name="Ramamoorthy G.K."/>
            <person name="Gryganskyi A."/>
            <person name="Culley D."/>
            <person name="Magnuson J.K."/>
            <person name="James T.Y."/>
            <person name="O'Malley M.A."/>
            <person name="Stajich J.E."/>
            <person name="Spatafora J.W."/>
            <person name="Visel A."/>
            <person name="Grigoriev I.V."/>
        </authorList>
    </citation>
    <scope>NUCLEOTIDE SEQUENCE [LARGE SCALE GENOMIC DNA]</scope>
    <source>
        <strain evidence="8 9">JEL800</strain>
    </source>
</reference>
<comment type="caution">
    <text evidence="8">The sequence shown here is derived from an EMBL/GenBank/DDBJ whole genome shotgun (WGS) entry which is preliminary data.</text>
</comment>
<dbReference type="SMART" id="SM00119">
    <property type="entry name" value="HECTc"/>
    <property type="match status" value="1"/>
</dbReference>
<keyword evidence="6" id="KW-0472">Membrane</keyword>
<keyword evidence="3" id="KW-0808">Transferase</keyword>
<dbReference type="InterPro" id="IPR035983">
    <property type="entry name" value="Hect_E3_ubiquitin_ligase"/>
</dbReference>
<keyword evidence="9" id="KW-1185">Reference proteome</keyword>
<dbReference type="OrthoDB" id="8068875at2759"/>
<feature type="active site" description="Glycyl thioester intermediate" evidence="5">
    <location>
        <position position="256"/>
    </location>
</feature>
<dbReference type="PANTHER" id="PTHR45700">
    <property type="entry name" value="UBIQUITIN-PROTEIN LIGASE E3C"/>
    <property type="match status" value="1"/>
</dbReference>
<evidence type="ECO:0000313" key="9">
    <source>
        <dbReference type="Proteomes" id="UP000193642"/>
    </source>
</evidence>
<dbReference type="Pfam" id="PF00632">
    <property type="entry name" value="HECT"/>
    <property type="match status" value="1"/>
</dbReference>
<protein>
    <recommendedName>
        <fullName evidence="2">HECT-type E3 ubiquitin transferase</fullName>
        <ecNumber evidence="2">2.3.2.26</ecNumber>
    </recommendedName>
</protein>
<dbReference type="GO" id="GO:0000209">
    <property type="term" value="P:protein polyubiquitination"/>
    <property type="evidence" value="ECO:0007669"/>
    <property type="project" value="InterPro"/>
</dbReference>
<evidence type="ECO:0000259" key="7">
    <source>
        <dbReference type="PROSITE" id="PS50237"/>
    </source>
</evidence>
<dbReference type="STRING" id="329046.A0A1Y2CJL6"/>
<dbReference type="SUPFAM" id="SSF56204">
    <property type="entry name" value="Hect, E3 ligase catalytic domain"/>
    <property type="match status" value="1"/>
</dbReference>
<feature type="domain" description="HECT" evidence="7">
    <location>
        <begin position="1"/>
        <end position="288"/>
    </location>
</feature>
<organism evidence="8 9">
    <name type="scientific">Rhizoclosmatium globosum</name>
    <dbReference type="NCBI Taxonomy" id="329046"/>
    <lineage>
        <taxon>Eukaryota</taxon>
        <taxon>Fungi</taxon>
        <taxon>Fungi incertae sedis</taxon>
        <taxon>Chytridiomycota</taxon>
        <taxon>Chytridiomycota incertae sedis</taxon>
        <taxon>Chytridiomycetes</taxon>
        <taxon>Chytridiales</taxon>
        <taxon>Chytriomycetaceae</taxon>
        <taxon>Rhizoclosmatium</taxon>
    </lineage>
</organism>
<evidence type="ECO:0000256" key="5">
    <source>
        <dbReference type="PROSITE-ProRule" id="PRU00104"/>
    </source>
</evidence>
<feature type="transmembrane region" description="Helical" evidence="6">
    <location>
        <begin position="26"/>
        <end position="50"/>
    </location>
</feature>
<gene>
    <name evidence="8" type="ORF">BCR33DRAFT_753496</name>
</gene>
<dbReference type="EC" id="2.3.2.26" evidence="2"/>
<evidence type="ECO:0000313" key="8">
    <source>
        <dbReference type="EMBL" id="ORY47034.1"/>
    </source>
</evidence>
<evidence type="ECO:0000256" key="6">
    <source>
        <dbReference type="SAM" id="Phobius"/>
    </source>
</evidence>
<evidence type="ECO:0000256" key="2">
    <source>
        <dbReference type="ARBA" id="ARBA00012485"/>
    </source>
</evidence>
<dbReference type="CDD" id="cd00078">
    <property type="entry name" value="HECTc"/>
    <property type="match status" value="1"/>
</dbReference>
<dbReference type="AlphaFoldDB" id="A0A1Y2CJL6"/>
<name>A0A1Y2CJL6_9FUNG</name>
<comment type="catalytic activity">
    <reaction evidence="1">
        <text>S-ubiquitinyl-[E2 ubiquitin-conjugating enzyme]-L-cysteine + [acceptor protein]-L-lysine = [E2 ubiquitin-conjugating enzyme]-L-cysteine + N(6)-ubiquitinyl-[acceptor protein]-L-lysine.</text>
        <dbReference type="EC" id="2.3.2.26"/>
    </reaction>
</comment>